<proteinExistence type="predicted"/>
<dbReference type="Proteomes" id="UP000646738">
    <property type="component" value="Unassembled WGS sequence"/>
</dbReference>
<evidence type="ECO:0000313" key="1">
    <source>
        <dbReference type="EMBL" id="GHI53257.1"/>
    </source>
</evidence>
<keyword evidence="2" id="KW-1185">Reference proteome</keyword>
<reference evidence="2" key="1">
    <citation type="submission" date="2023-07" db="EMBL/GenBank/DDBJ databases">
        <title>Whole genome shotgun sequence of Streptomyces achromogenes subsp. rubradiris NBRC 14000.</title>
        <authorList>
            <person name="Komaki H."/>
            <person name="Tamura T."/>
        </authorList>
    </citation>
    <scope>NUCLEOTIDE SEQUENCE [LARGE SCALE GENOMIC DNA]</scope>
    <source>
        <strain evidence="2">NBRC 14000</strain>
    </source>
</reference>
<comment type="caution">
    <text evidence="1">The sequence shown here is derived from an EMBL/GenBank/DDBJ whole genome shotgun (WGS) entry which is preliminary data.</text>
</comment>
<dbReference type="Pfam" id="PF19564">
    <property type="entry name" value="DUF6086"/>
    <property type="match status" value="1"/>
</dbReference>
<name>A0ABQ3RBM5_STRRR</name>
<sequence length="119" mass="13137">MSFLFEAGDETLWEAGYVSGRMYFALAQGVADHLRVSPGLTGGTPRGDCQVDVSAFRSFVEHLYREYSSTQSVVLHDLLRGMLITSLIMLERAGAPITLEPEHEEAFQQEKAVLARAMG</sequence>
<protein>
    <submittedName>
        <fullName evidence="1">Uncharacterized protein</fullName>
    </submittedName>
</protein>
<accession>A0ABQ3RBM5</accession>
<organism evidence="1 2">
    <name type="scientific">Streptomyces rubradiris</name>
    <name type="common">Streptomyces achromogenes subsp. rubradiris</name>
    <dbReference type="NCBI Taxonomy" id="285531"/>
    <lineage>
        <taxon>Bacteria</taxon>
        <taxon>Bacillati</taxon>
        <taxon>Actinomycetota</taxon>
        <taxon>Actinomycetes</taxon>
        <taxon>Kitasatosporales</taxon>
        <taxon>Streptomycetaceae</taxon>
        <taxon>Streptomyces</taxon>
    </lineage>
</organism>
<gene>
    <name evidence="1" type="ORF">Srubr_31030</name>
</gene>
<dbReference type="RefSeq" id="WP_189999154.1">
    <property type="nucleotide sequence ID" value="NZ_BNCB01000025.1"/>
</dbReference>
<dbReference type="EMBL" id="BNEA01000015">
    <property type="protein sequence ID" value="GHI53257.1"/>
    <property type="molecule type" value="Genomic_DNA"/>
</dbReference>
<dbReference type="InterPro" id="IPR045732">
    <property type="entry name" value="DUF6086"/>
</dbReference>
<evidence type="ECO:0000313" key="2">
    <source>
        <dbReference type="Proteomes" id="UP000646738"/>
    </source>
</evidence>